<dbReference type="GO" id="GO:0016020">
    <property type="term" value="C:membrane"/>
    <property type="evidence" value="ECO:0007669"/>
    <property type="project" value="UniProtKB-SubCell"/>
</dbReference>
<dbReference type="STRING" id="37653.A0A0L8GJJ2"/>
<evidence type="ECO:0000256" key="11">
    <source>
        <dbReference type="SAM" id="Phobius"/>
    </source>
</evidence>
<name>A0A0L8GJJ2_OCTBM</name>
<dbReference type="InterPro" id="IPR001024">
    <property type="entry name" value="PLAT/LH2_dom"/>
</dbReference>
<dbReference type="OrthoDB" id="444119at2759"/>
<comment type="similarity">
    <text evidence="2">Belongs to the polycystin family.</text>
</comment>
<dbReference type="SUPFAM" id="SSF81324">
    <property type="entry name" value="Voltage-gated potassium channels"/>
    <property type="match status" value="1"/>
</dbReference>
<accession>A0A0L8GJJ2</accession>
<feature type="transmembrane region" description="Helical" evidence="11">
    <location>
        <begin position="1163"/>
        <end position="1181"/>
    </location>
</feature>
<feature type="domain" description="PLAT" evidence="12">
    <location>
        <begin position="365"/>
        <end position="485"/>
    </location>
</feature>
<dbReference type="InterPro" id="IPR003915">
    <property type="entry name" value="PKD_2"/>
</dbReference>
<keyword evidence="8" id="KW-0406">Ion transport</keyword>
<evidence type="ECO:0000256" key="3">
    <source>
        <dbReference type="ARBA" id="ARBA00022692"/>
    </source>
</evidence>
<dbReference type="InterPro" id="IPR000203">
    <property type="entry name" value="GPS"/>
</dbReference>
<keyword evidence="8" id="KW-0106">Calcium</keyword>
<dbReference type="Gene3D" id="2.60.220.50">
    <property type="match status" value="1"/>
</dbReference>
<dbReference type="KEGG" id="obi:106876666"/>
<keyword evidence="8" id="KW-0109">Calcium transport</keyword>
<evidence type="ECO:0000256" key="7">
    <source>
        <dbReference type="ARBA" id="ARBA00023180"/>
    </source>
</evidence>
<evidence type="ECO:0000256" key="2">
    <source>
        <dbReference type="ARBA" id="ARBA00007200"/>
    </source>
</evidence>
<keyword evidence="8" id="KW-0813">Transport</keyword>
<feature type="binding site" evidence="8">
    <location>
        <position position="1422"/>
    </location>
    <ligand>
        <name>Ca(2+)</name>
        <dbReference type="ChEBI" id="CHEBI:29108"/>
        <label>2</label>
    </ligand>
</feature>
<evidence type="ECO:0000313" key="13">
    <source>
        <dbReference type="EMBL" id="KOF76695.1"/>
    </source>
</evidence>
<keyword evidence="8" id="KW-0107">Calcium channel</keyword>
<dbReference type="Gene3D" id="2.60.60.20">
    <property type="entry name" value="PLAT/LH2 domain"/>
    <property type="match status" value="1"/>
</dbReference>
<evidence type="ECO:0000259" key="12">
    <source>
        <dbReference type="PROSITE" id="PS50095"/>
    </source>
</evidence>
<dbReference type="Pfam" id="PF08016">
    <property type="entry name" value="PKD_channel"/>
    <property type="match status" value="1"/>
</dbReference>
<feature type="transmembrane region" description="Helical" evidence="11">
    <location>
        <begin position="528"/>
        <end position="548"/>
    </location>
</feature>
<dbReference type="Pfam" id="PF01477">
    <property type="entry name" value="PLAT"/>
    <property type="match status" value="1"/>
</dbReference>
<gene>
    <name evidence="13" type="ORF">OCBIM_22033070mg</name>
</gene>
<evidence type="ECO:0000256" key="8">
    <source>
        <dbReference type="PIRSR" id="PIRSR603915-1"/>
    </source>
</evidence>
<proteinExistence type="inferred from homology"/>
<keyword evidence="5 11" id="KW-1133">Transmembrane helix</keyword>
<dbReference type="FunFam" id="1.10.287.70:FF:000086">
    <property type="entry name" value="Polycystic kidney disease 2"/>
    <property type="match status" value="1"/>
</dbReference>
<evidence type="ECO:0000256" key="10">
    <source>
        <dbReference type="PROSITE-ProRule" id="PRU00152"/>
    </source>
</evidence>
<feature type="transmembrane region" description="Helical" evidence="11">
    <location>
        <begin position="1280"/>
        <end position="1301"/>
    </location>
</feature>
<evidence type="ECO:0000256" key="5">
    <source>
        <dbReference type="ARBA" id="ARBA00022989"/>
    </source>
</evidence>
<keyword evidence="4" id="KW-0732">Signal</keyword>
<dbReference type="GO" id="GO:0050982">
    <property type="term" value="P:detection of mechanical stimulus"/>
    <property type="evidence" value="ECO:0007669"/>
    <property type="project" value="TreeGrafter"/>
</dbReference>
<dbReference type="InterPro" id="IPR051223">
    <property type="entry name" value="Polycystin"/>
</dbReference>
<feature type="transmembrane region" description="Helical" evidence="11">
    <location>
        <begin position="1123"/>
        <end position="1142"/>
    </location>
</feature>
<feature type="disulfide bond" evidence="9">
    <location>
        <begin position="971"/>
        <end position="984"/>
    </location>
</feature>
<keyword evidence="6 11" id="KW-0472">Membrane</keyword>
<comment type="caution">
    <text evidence="10">Lacks conserved residue(s) required for the propagation of feature annotation.</text>
</comment>
<dbReference type="FunFam" id="2.60.60.20:FF:000022">
    <property type="entry name" value="Uncharacterized protein"/>
    <property type="match status" value="1"/>
</dbReference>
<dbReference type="GO" id="GO:0005509">
    <property type="term" value="F:calcium ion binding"/>
    <property type="evidence" value="ECO:0007669"/>
    <property type="project" value="InterPro"/>
</dbReference>
<feature type="transmembrane region" description="Helical" evidence="11">
    <location>
        <begin position="719"/>
        <end position="741"/>
    </location>
</feature>
<evidence type="ECO:0000256" key="6">
    <source>
        <dbReference type="ARBA" id="ARBA00023136"/>
    </source>
</evidence>
<dbReference type="PROSITE" id="PS50095">
    <property type="entry name" value="PLAT"/>
    <property type="match status" value="1"/>
</dbReference>
<evidence type="ECO:0000256" key="1">
    <source>
        <dbReference type="ARBA" id="ARBA00004141"/>
    </source>
</evidence>
<dbReference type="SMART" id="SM00303">
    <property type="entry name" value="GPS"/>
    <property type="match status" value="1"/>
</dbReference>
<protein>
    <recommendedName>
        <fullName evidence="12">PLAT domain-containing protein</fullName>
    </recommendedName>
</protein>
<dbReference type="GO" id="GO:0005262">
    <property type="term" value="F:calcium channel activity"/>
    <property type="evidence" value="ECO:0007669"/>
    <property type="project" value="UniProtKB-KW"/>
</dbReference>
<dbReference type="PANTHER" id="PTHR10877:SF150">
    <property type="entry name" value="REJ DOMAIN-CONTAINING PROTEIN"/>
    <property type="match status" value="1"/>
</dbReference>
<feature type="transmembrane region" description="Helical" evidence="11">
    <location>
        <begin position="1212"/>
        <end position="1232"/>
    </location>
</feature>
<comment type="subcellular location">
    <subcellularLocation>
        <location evidence="1">Membrane</location>
        <topology evidence="1">Multi-pass membrane protein</topology>
    </subcellularLocation>
</comment>
<dbReference type="InterPro" id="IPR013122">
    <property type="entry name" value="PKD1_2_channel"/>
</dbReference>
<dbReference type="InterPro" id="IPR046791">
    <property type="entry name" value="Polycystin_dom"/>
</dbReference>
<dbReference type="Pfam" id="PF01825">
    <property type="entry name" value="GPS"/>
    <property type="match status" value="1"/>
</dbReference>
<dbReference type="InterPro" id="IPR036392">
    <property type="entry name" value="PLAT/LH2_dom_sf"/>
</dbReference>
<evidence type="ECO:0000256" key="9">
    <source>
        <dbReference type="PIRSR" id="PIRSR603915-2"/>
    </source>
</evidence>
<evidence type="ECO:0000256" key="4">
    <source>
        <dbReference type="ARBA" id="ARBA00022729"/>
    </source>
</evidence>
<keyword evidence="8" id="KW-0407">Ion channel</keyword>
<dbReference type="EMBL" id="KQ421721">
    <property type="protein sequence ID" value="KOF76695.1"/>
    <property type="molecule type" value="Genomic_DNA"/>
</dbReference>
<dbReference type="SUPFAM" id="SSF49723">
    <property type="entry name" value="Lipase/lipooxygenase domain (PLAT/LH2 domain)"/>
    <property type="match status" value="1"/>
</dbReference>
<feature type="transmembrane region" description="Helical" evidence="11">
    <location>
        <begin position="320"/>
        <end position="340"/>
    </location>
</feature>
<keyword evidence="8" id="KW-0479">Metal-binding</keyword>
<keyword evidence="3 11" id="KW-0812">Transmembrane</keyword>
<dbReference type="InterPro" id="IPR046338">
    <property type="entry name" value="GAIN_dom_sf"/>
</dbReference>
<dbReference type="Gene3D" id="1.10.287.70">
    <property type="match status" value="1"/>
</dbReference>
<sequence>MPGEPAVKLESKLFTILGERKTPNGLNNSVLGSGCVKLPTVDNLLPNGLKEKFVDTKFLRAKSNPYRWDPTSMYINSDVVSLDLYSPDGSAIPVSNISQDISIDIEVKYDSPLSSVTLNSTFNKSISIHSLEVPTVENSLLLLVKPELANVSLDVLIRHKLPPTDTEYDLFFTVPIQPSNDQNTSDSDYTVFVTSEQVKQLGNGTYFIGIRPFSELTEQSVDDYYDALEMAPADVQENITADPFPSYQFRFIVSGCRFWDTRQEKWLTKGCRVSPESTRKYTRCLCNHLTSFGTDFFVPVNKINFDTVFLNLDEKLKDNFAVLAMLCSVFSLYFMLIIWARRQDKRDLLKWGVVPLKSNKAKDCYFYTITVFTGVRKGAGTLSRIGFVLTGELGDTGIRQLVDEKESKVFSRGSINPYLLGVPKSLGPLTYLRIWHDASGKGEHESWYLRKVHVKDLQSSKTCVFLCNRWLAVEYDDGLIERVLPVAAPQDIKTFQNLFFSKTHKSFSDDHLWLSVFMRPTHSNFTRVQRISSILSVVLMTMLANAVFYKSGSEATKRKYEFTIVGSASINLQALYISFISCLIVLPVNIAVDQLFRKSRPKTNLVSSIWGKQLEQTKQQPNINQLNSPNILTEKANSSLNVKMADQLRATSALYSRTPTILCEDNQAQFQALSPVFPMLSHFSNCEIGSIRETYNISKETMSSKKQSKCSKDSLPHGCIYIGWLLVFANIGTSAFLTFSYSMEWGKEKSNAWLTSMFMSLGESITVIQPTKIVILSLITSLLLKKPEEENYEEKKGQERLGGAKSPVGNDQIGVHIITDLHNDEELVDYQPEKESINATPIYTPNKEVLKKLRQSRLKDIKMKQLIKDMCFYLTYLVLLIILASNNRDPRSYIIKDTLLNVLQAKHLPKVIRYAQFWKWTKEVVVPQTYTSTLANGKNATPQDFQMLSCGSGYRVGPVRLRQLRVRAGKCHALSKFHTTRENCNQDYSFHTEDTTNYTTSWKELQHGDNPIKLPLNSGWRYRHYTEIGGIPIVGEKAVYSSNGYCKDLTGSPSRAMAALDELIKLRWLDENTRAIFVEFTLYNPNINMFTTVTVMFETPTLGGMASNVIINTFRLYPYTGNYGIFILIVEIICIIFIIIFIEQKIQTVRRLQMKCFSDFWNILQILNLCFSIIAATTYVMRHLFTISAINTVKKLRGDFYNFQQLSFWSDVFTIFLALAIFLTILNVIHLLRFNRRMSMLSQTLRQSSKDLFAFSFVFAVLFFSYACVGYLLFGKVITSYSSISISIMTLFMSILGQYQYESVQAVNHILGPIYFFSCTMLVNFILFSVFITILNETFSLVRSNISKQINDYEIIDYIHEHVTKWIGTDHDHLFNKLLNKKTDNEVTYVRDSTNKMNQPNEQAHEEENIDTKIHDIFKRLDALYLQIGAEKH</sequence>
<reference evidence="13" key="1">
    <citation type="submission" date="2015-07" db="EMBL/GenBank/DDBJ databases">
        <title>MeaNS - Measles Nucleotide Surveillance Program.</title>
        <authorList>
            <person name="Tran T."/>
            <person name="Druce J."/>
        </authorList>
    </citation>
    <scope>NUCLEOTIDE SEQUENCE</scope>
    <source>
        <strain evidence="13">UCB-OBI-ISO-001</strain>
        <tissue evidence="13">Gonad</tissue>
    </source>
</reference>
<feature type="transmembrane region" description="Helical" evidence="11">
    <location>
        <begin position="1313"/>
        <end position="1335"/>
    </location>
</feature>
<feature type="transmembrane region" description="Helical" evidence="11">
    <location>
        <begin position="568"/>
        <end position="592"/>
    </location>
</feature>
<dbReference type="SMART" id="SM00308">
    <property type="entry name" value="LH2"/>
    <property type="match status" value="1"/>
</dbReference>
<dbReference type="Pfam" id="PF20519">
    <property type="entry name" value="Polycystin_dom"/>
    <property type="match status" value="1"/>
</dbReference>
<organism evidence="13">
    <name type="scientific">Octopus bimaculoides</name>
    <name type="common">California two-spotted octopus</name>
    <dbReference type="NCBI Taxonomy" id="37653"/>
    <lineage>
        <taxon>Eukaryota</taxon>
        <taxon>Metazoa</taxon>
        <taxon>Spiralia</taxon>
        <taxon>Lophotrochozoa</taxon>
        <taxon>Mollusca</taxon>
        <taxon>Cephalopoda</taxon>
        <taxon>Coleoidea</taxon>
        <taxon>Octopodiformes</taxon>
        <taxon>Octopoda</taxon>
        <taxon>Incirrata</taxon>
        <taxon>Octopodidae</taxon>
        <taxon>Octopus</taxon>
    </lineage>
</organism>
<dbReference type="PRINTS" id="PR01433">
    <property type="entry name" value="POLYCYSTIN2"/>
</dbReference>
<feature type="transmembrane region" description="Helical" evidence="11">
    <location>
        <begin position="1252"/>
        <end position="1274"/>
    </location>
</feature>
<dbReference type="PANTHER" id="PTHR10877">
    <property type="entry name" value="POLYCYSTIN FAMILY MEMBER"/>
    <property type="match status" value="1"/>
</dbReference>
<keyword evidence="7" id="KW-0325">Glycoprotein</keyword>